<protein>
    <recommendedName>
        <fullName evidence="6">RING-type domain-containing protein</fullName>
    </recommendedName>
</protein>
<reference evidence="7" key="1">
    <citation type="submission" date="2019-04" db="EMBL/GenBank/DDBJ databases">
        <title>Sequencing of skin fungus with MAO and IRED activity.</title>
        <authorList>
            <person name="Marsaioli A.J."/>
            <person name="Bonatto J.M.C."/>
            <person name="Reis Junior O."/>
        </authorList>
    </citation>
    <scope>NUCLEOTIDE SEQUENCE</scope>
    <source>
        <strain evidence="7">30M1</strain>
    </source>
</reference>
<dbReference type="PROSITE" id="PS50089">
    <property type="entry name" value="ZF_RING_2"/>
    <property type="match status" value="1"/>
</dbReference>
<dbReference type="Pfam" id="PF13639">
    <property type="entry name" value="zf-RING_2"/>
    <property type="match status" value="1"/>
</dbReference>
<feature type="domain" description="RING-type" evidence="6">
    <location>
        <begin position="26"/>
        <end position="104"/>
    </location>
</feature>
<feature type="compositionally biased region" description="Low complexity" evidence="5">
    <location>
        <begin position="37"/>
        <end position="47"/>
    </location>
</feature>
<accession>A0A9P4WD53</accession>
<keyword evidence="3" id="KW-0862">Zinc</keyword>
<evidence type="ECO:0000313" key="8">
    <source>
        <dbReference type="Proteomes" id="UP000801428"/>
    </source>
</evidence>
<gene>
    <name evidence="7" type="ORF">E8E13_010780</name>
</gene>
<dbReference type="Proteomes" id="UP000801428">
    <property type="component" value="Unassembled WGS sequence"/>
</dbReference>
<dbReference type="OrthoDB" id="3691193at2759"/>
<evidence type="ECO:0000256" key="2">
    <source>
        <dbReference type="ARBA" id="ARBA00022771"/>
    </source>
</evidence>
<dbReference type="InterPro" id="IPR013083">
    <property type="entry name" value="Znf_RING/FYVE/PHD"/>
</dbReference>
<sequence length="216" mass="24731">MGYFSSQRSFFKHGMQSITLSEPQDCTICREPLLFTPPGGTDGTMGDQSAPSNPRRSCSAAPAGNAEDSHEQAVRISPCNHVFGADCIRQWLETSNSRTCPMCRTELYPEPGRRRFKMKLAPPTREQRLGFARYIEYASARPEWAPAIRRCLMGEEVRRLMVMVLIEDREKMGYEANVEWIGDETMYDDEEGEDGLNDVSTDRSAWHAWYHHSRIR</sequence>
<dbReference type="GO" id="GO:0061630">
    <property type="term" value="F:ubiquitin protein ligase activity"/>
    <property type="evidence" value="ECO:0007669"/>
    <property type="project" value="TreeGrafter"/>
</dbReference>
<dbReference type="PANTHER" id="PTHR45969">
    <property type="entry name" value="RING ZINC FINGER PROTEIN-RELATED"/>
    <property type="match status" value="1"/>
</dbReference>
<evidence type="ECO:0000256" key="4">
    <source>
        <dbReference type="PROSITE-ProRule" id="PRU00175"/>
    </source>
</evidence>
<dbReference type="PANTHER" id="PTHR45969:SF69">
    <property type="entry name" value="FINGER DOMAIN PROTEIN, PUTATIVE (AFU_ORTHOLOGUE AFUA_3G12190)-RELATED"/>
    <property type="match status" value="1"/>
</dbReference>
<name>A0A9P4WD53_CURKU</name>
<dbReference type="AlphaFoldDB" id="A0A9P4WD53"/>
<evidence type="ECO:0000256" key="5">
    <source>
        <dbReference type="SAM" id="MobiDB-lite"/>
    </source>
</evidence>
<evidence type="ECO:0000259" key="6">
    <source>
        <dbReference type="PROSITE" id="PS50089"/>
    </source>
</evidence>
<proteinExistence type="predicted"/>
<dbReference type="SUPFAM" id="SSF57850">
    <property type="entry name" value="RING/U-box"/>
    <property type="match status" value="1"/>
</dbReference>
<dbReference type="SMART" id="SM00184">
    <property type="entry name" value="RING"/>
    <property type="match status" value="1"/>
</dbReference>
<feature type="region of interest" description="Disordered" evidence="5">
    <location>
        <begin position="37"/>
        <end position="66"/>
    </location>
</feature>
<organism evidence="7 8">
    <name type="scientific">Curvularia kusanoi</name>
    <name type="common">Cochliobolus kusanoi</name>
    <dbReference type="NCBI Taxonomy" id="90978"/>
    <lineage>
        <taxon>Eukaryota</taxon>
        <taxon>Fungi</taxon>
        <taxon>Dikarya</taxon>
        <taxon>Ascomycota</taxon>
        <taxon>Pezizomycotina</taxon>
        <taxon>Dothideomycetes</taxon>
        <taxon>Pleosporomycetidae</taxon>
        <taxon>Pleosporales</taxon>
        <taxon>Pleosporineae</taxon>
        <taxon>Pleosporaceae</taxon>
        <taxon>Curvularia</taxon>
    </lineage>
</organism>
<dbReference type="EMBL" id="SWKU01000005">
    <property type="protein sequence ID" value="KAF3006850.1"/>
    <property type="molecule type" value="Genomic_DNA"/>
</dbReference>
<dbReference type="InterPro" id="IPR001841">
    <property type="entry name" value="Znf_RING"/>
</dbReference>
<dbReference type="Gene3D" id="3.30.40.10">
    <property type="entry name" value="Zinc/RING finger domain, C3HC4 (zinc finger)"/>
    <property type="match status" value="1"/>
</dbReference>
<evidence type="ECO:0000256" key="3">
    <source>
        <dbReference type="ARBA" id="ARBA00022833"/>
    </source>
</evidence>
<keyword evidence="1" id="KW-0479">Metal-binding</keyword>
<evidence type="ECO:0000313" key="7">
    <source>
        <dbReference type="EMBL" id="KAF3006850.1"/>
    </source>
</evidence>
<comment type="caution">
    <text evidence="7">The sequence shown here is derived from an EMBL/GenBank/DDBJ whole genome shotgun (WGS) entry which is preliminary data.</text>
</comment>
<dbReference type="GO" id="GO:0016567">
    <property type="term" value="P:protein ubiquitination"/>
    <property type="evidence" value="ECO:0007669"/>
    <property type="project" value="TreeGrafter"/>
</dbReference>
<evidence type="ECO:0000256" key="1">
    <source>
        <dbReference type="ARBA" id="ARBA00022723"/>
    </source>
</evidence>
<keyword evidence="8" id="KW-1185">Reference proteome</keyword>
<keyword evidence="2 4" id="KW-0863">Zinc-finger</keyword>
<dbReference type="GO" id="GO:0008270">
    <property type="term" value="F:zinc ion binding"/>
    <property type="evidence" value="ECO:0007669"/>
    <property type="project" value="UniProtKB-KW"/>
</dbReference>